<dbReference type="EC" id="2.4.1.-" evidence="5"/>
<evidence type="ECO:0000256" key="6">
    <source>
        <dbReference type="SAM" id="MobiDB-lite"/>
    </source>
</evidence>
<dbReference type="InterPro" id="IPR017853">
    <property type="entry name" value="GH"/>
</dbReference>
<dbReference type="OrthoDB" id="421038at2759"/>
<name>A0A0F4ZFT4_9PEZI</name>
<dbReference type="GO" id="GO:0098552">
    <property type="term" value="C:side of membrane"/>
    <property type="evidence" value="ECO:0007669"/>
    <property type="project" value="UniProtKB-KW"/>
</dbReference>
<dbReference type="GO" id="GO:0005886">
    <property type="term" value="C:plasma membrane"/>
    <property type="evidence" value="ECO:0007669"/>
    <property type="project" value="UniProtKB-SubCell"/>
</dbReference>
<comment type="subcellular location">
    <subcellularLocation>
        <location evidence="1 5">Cell membrane</location>
        <topology evidence="1 5">Lipid-anchor</topology>
        <topology evidence="1 5">GPI-anchor</topology>
    </subcellularLocation>
</comment>
<keyword evidence="8" id="KW-1185">Reference proteome</keyword>
<evidence type="ECO:0000313" key="8">
    <source>
        <dbReference type="Proteomes" id="UP000033483"/>
    </source>
</evidence>
<proteinExistence type="inferred from homology"/>
<dbReference type="GO" id="GO:0071970">
    <property type="term" value="P:fungal-type cell wall (1-&gt;3)-beta-D-glucan biosynthetic process"/>
    <property type="evidence" value="ECO:0007669"/>
    <property type="project" value="TreeGrafter"/>
</dbReference>
<keyword evidence="5" id="KW-0472">Membrane</keyword>
<evidence type="ECO:0000256" key="2">
    <source>
        <dbReference type="ARBA" id="ARBA00007528"/>
    </source>
</evidence>
<comment type="caution">
    <text evidence="7">The sequence shown here is derived from an EMBL/GenBank/DDBJ whole genome shotgun (WGS) entry which is preliminary data.</text>
</comment>
<dbReference type="GO" id="GO:0042124">
    <property type="term" value="F:1,3-beta-glucanosyltransferase activity"/>
    <property type="evidence" value="ECO:0007669"/>
    <property type="project" value="TreeGrafter"/>
</dbReference>
<feature type="region of interest" description="Disordered" evidence="6">
    <location>
        <begin position="329"/>
        <end position="365"/>
    </location>
</feature>
<feature type="chain" id="PRO_5005117205" description="1,3-beta-glucanosyltransferase" evidence="5">
    <location>
        <begin position="18"/>
        <end position="457"/>
    </location>
</feature>
<evidence type="ECO:0000313" key="7">
    <source>
        <dbReference type="EMBL" id="KKA28986.1"/>
    </source>
</evidence>
<keyword evidence="5" id="KW-0808">Transferase</keyword>
<feature type="compositionally biased region" description="Polar residues" evidence="6">
    <location>
        <begin position="343"/>
        <end position="358"/>
    </location>
</feature>
<evidence type="ECO:0000256" key="3">
    <source>
        <dbReference type="ARBA" id="ARBA00022729"/>
    </source>
</evidence>
<gene>
    <name evidence="7" type="ORF">TD95_004626</name>
</gene>
<feature type="signal peptide" evidence="5">
    <location>
        <begin position="1"/>
        <end position="17"/>
    </location>
</feature>
<protein>
    <recommendedName>
        <fullName evidence="5">1,3-beta-glucanosyltransferase</fullName>
        <ecNumber evidence="5">2.4.1.-</ecNumber>
    </recommendedName>
</protein>
<keyword evidence="3 5" id="KW-0732">Signal</keyword>
<comment type="similarity">
    <text evidence="2 5">Belongs to the glycosyl hydrolase 72 family.</text>
</comment>
<evidence type="ECO:0000256" key="5">
    <source>
        <dbReference type="RuleBase" id="RU361209"/>
    </source>
</evidence>
<dbReference type="EMBL" id="LAEV01001071">
    <property type="protein sequence ID" value="KKA28986.1"/>
    <property type="molecule type" value="Genomic_DNA"/>
</dbReference>
<dbReference type="GO" id="GO:0031505">
    <property type="term" value="P:fungal-type cell wall organization"/>
    <property type="evidence" value="ECO:0007669"/>
    <property type="project" value="TreeGrafter"/>
</dbReference>
<accession>A0A0F4ZFT4</accession>
<dbReference type="PANTHER" id="PTHR31468">
    <property type="entry name" value="1,3-BETA-GLUCANOSYLTRANSFERASE GAS1"/>
    <property type="match status" value="1"/>
</dbReference>
<keyword evidence="5" id="KW-0449">Lipoprotein</keyword>
<dbReference type="PANTHER" id="PTHR31468:SF8">
    <property type="entry name" value="1,3-BETA-GLUCANOSYLTRANSFERASE GAS2"/>
    <property type="match status" value="1"/>
</dbReference>
<dbReference type="InterPro" id="IPR004886">
    <property type="entry name" value="Glucanosyltransferase"/>
</dbReference>
<feature type="region of interest" description="Disordered" evidence="6">
    <location>
        <begin position="392"/>
        <end position="434"/>
    </location>
</feature>
<dbReference type="SUPFAM" id="SSF51445">
    <property type="entry name" value="(Trans)glycosidases"/>
    <property type="match status" value="1"/>
</dbReference>
<comment type="function">
    <text evidence="5">Splits internally a 1,3-beta-glucan molecule and transfers the newly generated reducing end (the donor) to the non-reducing end of another 1,3-beta-glucan molecule (the acceptor) forming a 1,3-beta linkage, resulting in the elongation of 1,3-beta-glucan chains in the cell wall.</text>
</comment>
<evidence type="ECO:0000256" key="4">
    <source>
        <dbReference type="ARBA" id="ARBA00023180"/>
    </source>
</evidence>
<keyword evidence="5" id="KW-0336">GPI-anchor</keyword>
<dbReference type="AlphaFoldDB" id="A0A0F4ZFT4"/>
<dbReference type="Gene3D" id="3.20.20.80">
    <property type="entry name" value="Glycosidases"/>
    <property type="match status" value="1"/>
</dbReference>
<evidence type="ECO:0000256" key="1">
    <source>
        <dbReference type="ARBA" id="ARBA00004609"/>
    </source>
</evidence>
<sequence length="457" mass="49938">MPSKKILAIGFAAGVAAISTLEQYGNKIYDESGNQFFIKGLAYQLRPDDPLIDTDQCSRDVELMKELGVNTLRVYHVDESADHDGCMKVFEDAGIYLTIDLDDFETYILPYDTYWNQTQFESYTKTMDAFIKYDNVLGFYVGNEIIAKSDQSHAAPYIKAAVRDIKAYRKKKGYRNVLIGYSATDIVELRPMLQDYLTCGGNNDEIVDFFGINAYEWCTPNTYTGSGYDKLQAMAEKFPVPIFFSETGCNVGESREWQDMDAIFTEPMVNDWSGAIAYEWIEEQNNYGIISYGPPTDQAIATGDIYDGFTRKGTPTPVQPDFDNLKSRWATNTPVGTPRSKYDSSSVSTRACPSSTPGGWQVDGNVPLPTLGETYAGSATAASMTSKATMTSRAASGSADSGDTDNGKGASSDSGTSAPSANQKTSTNDAPSPFTDSRVLAVATPLVGLILGMALWL</sequence>
<keyword evidence="4" id="KW-0325">Glycoprotein</keyword>
<feature type="compositionally biased region" description="Polar residues" evidence="6">
    <location>
        <begin position="409"/>
        <end position="430"/>
    </location>
</feature>
<organism evidence="7 8">
    <name type="scientific">Thielaviopsis punctulata</name>
    <dbReference type="NCBI Taxonomy" id="72032"/>
    <lineage>
        <taxon>Eukaryota</taxon>
        <taxon>Fungi</taxon>
        <taxon>Dikarya</taxon>
        <taxon>Ascomycota</taxon>
        <taxon>Pezizomycotina</taxon>
        <taxon>Sordariomycetes</taxon>
        <taxon>Hypocreomycetidae</taxon>
        <taxon>Microascales</taxon>
        <taxon>Ceratocystidaceae</taxon>
        <taxon>Thielaviopsis</taxon>
    </lineage>
</organism>
<dbReference type="Proteomes" id="UP000033483">
    <property type="component" value="Unassembled WGS sequence"/>
</dbReference>
<feature type="compositionally biased region" description="Low complexity" evidence="6">
    <location>
        <begin position="392"/>
        <end position="401"/>
    </location>
</feature>
<reference evidence="7 8" key="1">
    <citation type="submission" date="2015-03" db="EMBL/GenBank/DDBJ databases">
        <authorList>
            <person name="Radwan O."/>
            <person name="Al-Naeli F.A."/>
            <person name="Rendon G.A."/>
            <person name="Fields C."/>
        </authorList>
    </citation>
    <scope>NUCLEOTIDE SEQUENCE [LARGE SCALE GENOMIC DNA]</scope>
    <source>
        <strain evidence="7">CR-DP1</strain>
    </source>
</reference>
<dbReference type="Pfam" id="PF03198">
    <property type="entry name" value="Glyco_hydro_72"/>
    <property type="match status" value="1"/>
</dbReference>